<dbReference type="PROSITE" id="PS51352">
    <property type="entry name" value="THIOREDOXIN_2"/>
    <property type="match status" value="1"/>
</dbReference>
<dbReference type="GO" id="GO:0016209">
    <property type="term" value="F:antioxidant activity"/>
    <property type="evidence" value="ECO:0007669"/>
    <property type="project" value="InterPro"/>
</dbReference>
<dbReference type="InterPro" id="IPR050553">
    <property type="entry name" value="Thioredoxin_ResA/DsbE_sf"/>
</dbReference>
<dbReference type="CDD" id="cd03011">
    <property type="entry name" value="TlpA_like_ScsD_MtbDsbE"/>
    <property type="match status" value="1"/>
</dbReference>
<dbReference type="SUPFAM" id="SSF52833">
    <property type="entry name" value="Thioredoxin-like"/>
    <property type="match status" value="1"/>
</dbReference>
<dbReference type="InterPro" id="IPR000866">
    <property type="entry name" value="AhpC/TSA"/>
</dbReference>
<accession>A0A410H4L5</accession>
<proteinExistence type="predicted"/>
<evidence type="ECO:0000313" key="3">
    <source>
        <dbReference type="EMBL" id="QAB15878.1"/>
    </source>
</evidence>
<keyword evidence="1" id="KW-0472">Membrane</keyword>
<gene>
    <name evidence="3" type="ORF">EPV75_09430</name>
</gene>
<keyword evidence="1" id="KW-1133">Transmembrane helix</keyword>
<evidence type="ECO:0000259" key="2">
    <source>
        <dbReference type="PROSITE" id="PS51352"/>
    </source>
</evidence>
<dbReference type="AlphaFoldDB" id="A0A410H4L5"/>
<name>A0A410H4L5_9GAMM</name>
<evidence type="ECO:0000256" key="1">
    <source>
        <dbReference type="SAM" id="Phobius"/>
    </source>
</evidence>
<dbReference type="InterPro" id="IPR036249">
    <property type="entry name" value="Thioredoxin-like_sf"/>
</dbReference>
<dbReference type="KEGG" id="htr:EPV75_09430"/>
<dbReference type="PANTHER" id="PTHR42852">
    <property type="entry name" value="THIOL:DISULFIDE INTERCHANGE PROTEIN DSBE"/>
    <property type="match status" value="1"/>
</dbReference>
<evidence type="ECO:0000313" key="4">
    <source>
        <dbReference type="Proteomes" id="UP000285478"/>
    </source>
</evidence>
<keyword evidence="1" id="KW-0812">Transmembrane</keyword>
<dbReference type="Proteomes" id="UP000285478">
    <property type="component" value="Chromosome"/>
</dbReference>
<protein>
    <submittedName>
        <fullName evidence="3">Protein disulfide oxidoreductase</fullName>
    </submittedName>
</protein>
<dbReference type="InterPro" id="IPR013766">
    <property type="entry name" value="Thioredoxin_domain"/>
</dbReference>
<keyword evidence="4" id="KW-1185">Reference proteome</keyword>
<sequence length="182" mass="20674">MKMSKPPVPENRLQATRAFLQRKWVKNLLFMLALIIVYLALRPFMQGDVVKGPAPAFETESITDQPIRLADYRGQPVMVHFWATWCPICQLERDSVERLSKDYPVINIATQSMDDEGLLAFAEEHGMNPNQIVNDFDGQLMKAFGARAVPATFIIGPDGNVSFVEVGYTTPYGLRARLWWLQ</sequence>
<dbReference type="EMBL" id="CP035033">
    <property type="protein sequence ID" value="QAB15878.1"/>
    <property type="molecule type" value="Genomic_DNA"/>
</dbReference>
<dbReference type="PANTHER" id="PTHR42852:SF13">
    <property type="entry name" value="PROTEIN DIPZ"/>
    <property type="match status" value="1"/>
</dbReference>
<dbReference type="GO" id="GO:0016491">
    <property type="term" value="F:oxidoreductase activity"/>
    <property type="evidence" value="ECO:0007669"/>
    <property type="project" value="InterPro"/>
</dbReference>
<dbReference type="Gene3D" id="3.40.30.10">
    <property type="entry name" value="Glutaredoxin"/>
    <property type="match status" value="1"/>
</dbReference>
<dbReference type="Pfam" id="PF00578">
    <property type="entry name" value="AhpC-TSA"/>
    <property type="match status" value="1"/>
</dbReference>
<feature type="transmembrane region" description="Helical" evidence="1">
    <location>
        <begin position="24"/>
        <end position="41"/>
    </location>
</feature>
<reference evidence="3 4" key="1">
    <citation type="journal article" date="2018" name="Environ. Microbiol.">
        <title>Genomes of ubiquitous marine and hypersaline Hydrogenovibrio, Thiomicrorhabdus and Thiomicrospira spp. encode a diversity of mechanisms to sustain chemolithoautotrophy in heterogeneous environments.</title>
        <authorList>
            <person name="Scott K.M."/>
            <person name="Williams J."/>
            <person name="Porter C.M.B."/>
            <person name="Russel S."/>
            <person name="Harmer T.L."/>
            <person name="Paul J.H."/>
            <person name="Antonen K.M."/>
            <person name="Bridges M.K."/>
            <person name="Camper G.J."/>
            <person name="Campla C.K."/>
            <person name="Casella L.G."/>
            <person name="Chase E."/>
            <person name="Conrad J.W."/>
            <person name="Cruz M.C."/>
            <person name="Dunlap D.S."/>
            <person name="Duran L."/>
            <person name="Fahsbender E.M."/>
            <person name="Goldsmith D.B."/>
            <person name="Keeley R.F."/>
            <person name="Kondoff M.R."/>
            <person name="Kussy B.I."/>
            <person name="Lane M.K."/>
            <person name="Lawler S."/>
            <person name="Leigh B.A."/>
            <person name="Lewis C."/>
            <person name="Lostal L.M."/>
            <person name="Marking D."/>
            <person name="Mancera P.A."/>
            <person name="McClenthan E.C."/>
            <person name="McIntyre E.A."/>
            <person name="Mine J.A."/>
            <person name="Modi S."/>
            <person name="Moore B.D."/>
            <person name="Morgan W.A."/>
            <person name="Nelson K.M."/>
            <person name="Nguyen K.N."/>
            <person name="Ogburn N."/>
            <person name="Parrino D.G."/>
            <person name="Pedapudi A.D."/>
            <person name="Pelham R.P."/>
            <person name="Preece A.M."/>
            <person name="Rampersad E.A."/>
            <person name="Richardson J.C."/>
            <person name="Rodgers C.M."/>
            <person name="Schaffer B.L."/>
            <person name="Sheridan N.E."/>
            <person name="Solone M.R."/>
            <person name="Staley Z.R."/>
            <person name="Tabuchi M."/>
            <person name="Waide R.J."/>
            <person name="Wanjugi P.W."/>
            <person name="Young S."/>
            <person name="Clum A."/>
            <person name="Daum C."/>
            <person name="Huntemann M."/>
            <person name="Ivanova N."/>
            <person name="Kyrpides N."/>
            <person name="Mikhailova N."/>
            <person name="Palaniappan K."/>
            <person name="Pillay M."/>
            <person name="Reddy T.B.K."/>
            <person name="Shapiro N."/>
            <person name="Stamatis D."/>
            <person name="Varghese N."/>
            <person name="Woyke T."/>
            <person name="Boden R."/>
            <person name="Freyermuth S.K."/>
            <person name="Kerfeld C.A."/>
        </authorList>
    </citation>
    <scope>NUCLEOTIDE SEQUENCE [LARGE SCALE GENOMIC DNA]</scope>
    <source>
        <strain evidence="3 4">JR-2</strain>
    </source>
</reference>
<feature type="domain" description="Thioredoxin" evidence="2">
    <location>
        <begin position="48"/>
        <end position="182"/>
    </location>
</feature>
<organism evidence="3 4">
    <name type="scientific">Hydrogenovibrio thermophilus</name>
    <dbReference type="NCBI Taxonomy" id="265883"/>
    <lineage>
        <taxon>Bacteria</taxon>
        <taxon>Pseudomonadati</taxon>
        <taxon>Pseudomonadota</taxon>
        <taxon>Gammaproteobacteria</taxon>
        <taxon>Thiotrichales</taxon>
        <taxon>Piscirickettsiaceae</taxon>
        <taxon>Hydrogenovibrio</taxon>
    </lineage>
</organism>